<sequence>GTWPPLRACRRYRHRPRPPATRGQRACSLQPFTRWISELDVAERSEPGRGL</sequence>
<feature type="region of interest" description="Disordered" evidence="1">
    <location>
        <begin position="1"/>
        <end position="26"/>
    </location>
</feature>
<dbReference type="AlphaFoldDB" id="A0A6J4U846"/>
<feature type="compositionally biased region" description="Basic residues" evidence="1">
    <location>
        <begin position="8"/>
        <end position="17"/>
    </location>
</feature>
<accession>A0A6J4U846</accession>
<evidence type="ECO:0000256" key="1">
    <source>
        <dbReference type="SAM" id="MobiDB-lite"/>
    </source>
</evidence>
<reference evidence="2" key="1">
    <citation type="submission" date="2020-02" db="EMBL/GenBank/DDBJ databases">
        <authorList>
            <person name="Meier V. D."/>
        </authorList>
    </citation>
    <scope>NUCLEOTIDE SEQUENCE</scope>
    <source>
        <strain evidence="2">AVDCRST_MAG59</strain>
    </source>
</reference>
<feature type="non-terminal residue" evidence="2">
    <location>
        <position position="51"/>
    </location>
</feature>
<dbReference type="EMBL" id="CADCWF010000041">
    <property type="protein sequence ID" value="CAA9540732.1"/>
    <property type="molecule type" value="Genomic_DNA"/>
</dbReference>
<feature type="non-terminal residue" evidence="2">
    <location>
        <position position="1"/>
    </location>
</feature>
<name>A0A6J4U846_9BACT</name>
<organism evidence="2">
    <name type="scientific">uncultured Thermomicrobiales bacterium</name>
    <dbReference type="NCBI Taxonomy" id="1645740"/>
    <lineage>
        <taxon>Bacteria</taxon>
        <taxon>Pseudomonadati</taxon>
        <taxon>Thermomicrobiota</taxon>
        <taxon>Thermomicrobia</taxon>
        <taxon>Thermomicrobiales</taxon>
        <taxon>environmental samples</taxon>
    </lineage>
</organism>
<gene>
    <name evidence="2" type="ORF">AVDCRST_MAG59-811</name>
</gene>
<protein>
    <submittedName>
        <fullName evidence="2">Uncharacterized protein</fullName>
    </submittedName>
</protein>
<proteinExistence type="predicted"/>
<evidence type="ECO:0000313" key="2">
    <source>
        <dbReference type="EMBL" id="CAA9540732.1"/>
    </source>
</evidence>